<proteinExistence type="predicted"/>
<dbReference type="Proteomes" id="UP000814140">
    <property type="component" value="Unassembled WGS sequence"/>
</dbReference>
<sequence length="88" mass="9041">MSDQGRQSFTDKAGAALKPDSQKTTTEHIGDKLKGTGDSVASTFQPESQKSTGQQAGDTLSGNKNDNQDSLLGKAKNAVGLGNNSGTN</sequence>
<reference evidence="1" key="1">
    <citation type="submission" date="2021-03" db="EMBL/GenBank/DDBJ databases">
        <authorList>
            <consortium name="DOE Joint Genome Institute"/>
            <person name="Ahrendt S."/>
            <person name="Looney B.P."/>
            <person name="Miyauchi S."/>
            <person name="Morin E."/>
            <person name="Drula E."/>
            <person name="Courty P.E."/>
            <person name="Chicoki N."/>
            <person name="Fauchery L."/>
            <person name="Kohler A."/>
            <person name="Kuo A."/>
            <person name="Labutti K."/>
            <person name="Pangilinan J."/>
            <person name="Lipzen A."/>
            <person name="Riley R."/>
            <person name="Andreopoulos W."/>
            <person name="He G."/>
            <person name="Johnson J."/>
            <person name="Barry K.W."/>
            <person name="Grigoriev I.V."/>
            <person name="Nagy L."/>
            <person name="Hibbett D."/>
            <person name="Henrissat B."/>
            <person name="Matheny P.B."/>
            <person name="Labbe J."/>
            <person name="Martin F."/>
        </authorList>
    </citation>
    <scope>NUCLEOTIDE SEQUENCE</scope>
    <source>
        <strain evidence="1">HHB10654</strain>
    </source>
</reference>
<protein>
    <submittedName>
        <fullName evidence="1">Uncharacterized protein</fullName>
    </submittedName>
</protein>
<keyword evidence="2" id="KW-1185">Reference proteome</keyword>
<reference evidence="1" key="2">
    <citation type="journal article" date="2022" name="New Phytol.">
        <title>Evolutionary transition to the ectomycorrhizal habit in the genomes of a hyperdiverse lineage of mushroom-forming fungi.</title>
        <authorList>
            <person name="Looney B."/>
            <person name="Miyauchi S."/>
            <person name="Morin E."/>
            <person name="Drula E."/>
            <person name="Courty P.E."/>
            <person name="Kohler A."/>
            <person name="Kuo A."/>
            <person name="LaButti K."/>
            <person name="Pangilinan J."/>
            <person name="Lipzen A."/>
            <person name="Riley R."/>
            <person name="Andreopoulos W."/>
            <person name="He G."/>
            <person name="Johnson J."/>
            <person name="Nolan M."/>
            <person name="Tritt A."/>
            <person name="Barry K.W."/>
            <person name="Grigoriev I.V."/>
            <person name="Nagy L.G."/>
            <person name="Hibbett D."/>
            <person name="Henrissat B."/>
            <person name="Matheny P.B."/>
            <person name="Labbe J."/>
            <person name="Martin F.M."/>
        </authorList>
    </citation>
    <scope>NUCLEOTIDE SEQUENCE</scope>
    <source>
        <strain evidence="1">HHB10654</strain>
    </source>
</reference>
<evidence type="ECO:0000313" key="2">
    <source>
        <dbReference type="Proteomes" id="UP000814140"/>
    </source>
</evidence>
<evidence type="ECO:0000313" key="1">
    <source>
        <dbReference type="EMBL" id="KAI0063518.1"/>
    </source>
</evidence>
<accession>A0ACB8T5W7</accession>
<organism evidence="1 2">
    <name type="scientific">Artomyces pyxidatus</name>
    <dbReference type="NCBI Taxonomy" id="48021"/>
    <lineage>
        <taxon>Eukaryota</taxon>
        <taxon>Fungi</taxon>
        <taxon>Dikarya</taxon>
        <taxon>Basidiomycota</taxon>
        <taxon>Agaricomycotina</taxon>
        <taxon>Agaricomycetes</taxon>
        <taxon>Russulales</taxon>
        <taxon>Auriscalpiaceae</taxon>
        <taxon>Artomyces</taxon>
    </lineage>
</organism>
<comment type="caution">
    <text evidence="1">The sequence shown here is derived from an EMBL/GenBank/DDBJ whole genome shotgun (WGS) entry which is preliminary data.</text>
</comment>
<name>A0ACB8T5W7_9AGAM</name>
<dbReference type="EMBL" id="MU277202">
    <property type="protein sequence ID" value="KAI0063518.1"/>
    <property type="molecule type" value="Genomic_DNA"/>
</dbReference>
<gene>
    <name evidence="1" type="ORF">BV25DRAFT_1824060</name>
</gene>